<evidence type="ECO:0000259" key="9">
    <source>
        <dbReference type="Pfam" id="PF13231"/>
    </source>
</evidence>
<organism evidence="11 12">
    <name type="scientific">Halorhabdus utahensis (strain DSM 12940 / JCM 11049 / AX-2)</name>
    <dbReference type="NCBI Taxonomy" id="519442"/>
    <lineage>
        <taxon>Archaea</taxon>
        <taxon>Methanobacteriati</taxon>
        <taxon>Methanobacteriota</taxon>
        <taxon>Stenosarchaea group</taxon>
        <taxon>Halobacteria</taxon>
        <taxon>Halobacteriales</taxon>
        <taxon>Haloarculaceae</taxon>
        <taxon>Halorhabdus</taxon>
    </lineage>
</organism>
<feature type="transmembrane region" description="Helical" evidence="8">
    <location>
        <begin position="191"/>
        <end position="210"/>
    </location>
</feature>
<evidence type="ECO:0000256" key="7">
    <source>
        <dbReference type="ARBA" id="ARBA00023136"/>
    </source>
</evidence>
<feature type="transmembrane region" description="Helical" evidence="8">
    <location>
        <begin position="319"/>
        <end position="337"/>
    </location>
</feature>
<reference evidence="11 12" key="1">
    <citation type="journal article" date="2009" name="Stand. Genomic Sci.">
        <title>Complete genome sequence of Halorhabdus utahensis type strain (AX-2).</title>
        <authorList>
            <person name="Anderson I."/>
            <person name="Tindall B.J."/>
            <person name="Pomrenke H."/>
            <person name="Goker M."/>
            <person name="Lapidus A."/>
            <person name="Nolan M."/>
            <person name="Copeland A."/>
            <person name="Glavina Del Rio T."/>
            <person name="Chen F."/>
            <person name="Tice H."/>
            <person name="Cheng J.F."/>
            <person name="Lucas S."/>
            <person name="Chertkov O."/>
            <person name="Bruce D."/>
            <person name="Brettin T."/>
            <person name="Detter J.C."/>
            <person name="Han C."/>
            <person name="Goodwin L."/>
            <person name="Land M."/>
            <person name="Hauser L."/>
            <person name="Chang Y.J."/>
            <person name="Jeffries C.D."/>
            <person name="Pitluck S."/>
            <person name="Pati A."/>
            <person name="Mavromatis K."/>
            <person name="Ivanova N."/>
            <person name="Ovchinnikova G."/>
            <person name="Chen A."/>
            <person name="Palaniappan K."/>
            <person name="Chain P."/>
            <person name="Rohde M."/>
            <person name="Bristow J."/>
            <person name="Eisen J.A."/>
            <person name="Markowitz V."/>
            <person name="Hugenholtz P."/>
            <person name="Kyrpides N.C."/>
            <person name="Klenk H.P."/>
        </authorList>
    </citation>
    <scope>NUCLEOTIDE SEQUENCE [LARGE SCALE GENOMIC DNA]</scope>
    <source>
        <strain evidence="12">DSM 12940 / JCM 11049 / AX-2</strain>
    </source>
</reference>
<name>C7NSF6_HALUD</name>
<dbReference type="AlphaFoldDB" id="C7NSF6"/>
<keyword evidence="4" id="KW-0808">Transferase</keyword>
<dbReference type="HOGENOM" id="CLU_018666_0_0_2"/>
<dbReference type="KEGG" id="hut:Huta_1873"/>
<feature type="domain" description="DUF7846" evidence="10">
    <location>
        <begin position="446"/>
        <end position="613"/>
    </location>
</feature>
<evidence type="ECO:0000256" key="1">
    <source>
        <dbReference type="ARBA" id="ARBA00004651"/>
    </source>
</evidence>
<feature type="transmembrane region" description="Helical" evidence="8">
    <location>
        <begin position="121"/>
        <end position="137"/>
    </location>
</feature>
<proteinExistence type="predicted"/>
<evidence type="ECO:0000256" key="3">
    <source>
        <dbReference type="ARBA" id="ARBA00022676"/>
    </source>
</evidence>
<dbReference type="PANTHER" id="PTHR33908">
    <property type="entry name" value="MANNOSYLTRANSFERASE YKCB-RELATED"/>
    <property type="match status" value="1"/>
</dbReference>
<dbReference type="GO" id="GO:0005886">
    <property type="term" value="C:plasma membrane"/>
    <property type="evidence" value="ECO:0007669"/>
    <property type="project" value="UniProtKB-SubCell"/>
</dbReference>
<dbReference type="GO" id="GO:0016763">
    <property type="term" value="F:pentosyltransferase activity"/>
    <property type="evidence" value="ECO:0007669"/>
    <property type="project" value="TreeGrafter"/>
</dbReference>
<evidence type="ECO:0000313" key="11">
    <source>
        <dbReference type="EMBL" id="ACV12043.1"/>
    </source>
</evidence>
<dbReference type="RefSeq" id="WP_015789615.1">
    <property type="nucleotide sequence ID" value="NC_013158.1"/>
</dbReference>
<accession>C7NSF6</accession>
<feature type="transmembrane region" description="Helical" evidence="8">
    <location>
        <begin position="289"/>
        <end position="307"/>
    </location>
</feature>
<dbReference type="InterPro" id="IPR050297">
    <property type="entry name" value="LipidA_mod_glycosyltrf_83"/>
</dbReference>
<evidence type="ECO:0000313" key="12">
    <source>
        <dbReference type="Proteomes" id="UP000002071"/>
    </source>
</evidence>
<dbReference type="STRING" id="519442.Huta_1873"/>
<gene>
    <name evidence="11" type="ordered locus">Huta_1873</name>
</gene>
<dbReference type="Pfam" id="PF13231">
    <property type="entry name" value="PMT_2"/>
    <property type="match status" value="1"/>
</dbReference>
<keyword evidence="7 8" id="KW-0472">Membrane</keyword>
<evidence type="ECO:0000256" key="2">
    <source>
        <dbReference type="ARBA" id="ARBA00022475"/>
    </source>
</evidence>
<dbReference type="InterPro" id="IPR057168">
    <property type="entry name" value="DUF7846"/>
</dbReference>
<dbReference type="PANTHER" id="PTHR33908:SF11">
    <property type="entry name" value="MEMBRANE PROTEIN"/>
    <property type="match status" value="1"/>
</dbReference>
<dbReference type="EMBL" id="CP001687">
    <property type="protein sequence ID" value="ACV12043.1"/>
    <property type="molecule type" value="Genomic_DNA"/>
</dbReference>
<dbReference type="Pfam" id="PF25230">
    <property type="entry name" value="DUF7846"/>
    <property type="match status" value="1"/>
</dbReference>
<feature type="domain" description="Glycosyltransferase RgtA/B/C/D-like" evidence="9">
    <location>
        <begin position="99"/>
        <end position="224"/>
    </location>
</feature>
<protein>
    <submittedName>
        <fullName evidence="11">Uncharacterized protein</fullName>
    </submittedName>
</protein>
<keyword evidence="3" id="KW-0328">Glycosyltransferase</keyword>
<evidence type="ECO:0000256" key="5">
    <source>
        <dbReference type="ARBA" id="ARBA00022692"/>
    </source>
</evidence>
<keyword evidence="2" id="KW-1003">Cell membrane</keyword>
<feature type="transmembrane region" description="Helical" evidence="8">
    <location>
        <begin position="95"/>
        <end position="114"/>
    </location>
</feature>
<evidence type="ECO:0000259" key="10">
    <source>
        <dbReference type="Pfam" id="PF25230"/>
    </source>
</evidence>
<dbReference type="GO" id="GO:0008610">
    <property type="term" value="P:lipid biosynthetic process"/>
    <property type="evidence" value="ECO:0007669"/>
    <property type="project" value="UniProtKB-ARBA"/>
</dbReference>
<feature type="transmembrane region" description="Helical" evidence="8">
    <location>
        <begin position="393"/>
        <end position="414"/>
    </location>
</feature>
<dbReference type="Proteomes" id="UP000002071">
    <property type="component" value="Chromosome"/>
</dbReference>
<evidence type="ECO:0000256" key="4">
    <source>
        <dbReference type="ARBA" id="ARBA00022679"/>
    </source>
</evidence>
<dbReference type="eggNOG" id="arCOG04615">
    <property type="taxonomic scope" value="Archaea"/>
</dbReference>
<feature type="transmembrane region" description="Helical" evidence="8">
    <location>
        <begin position="357"/>
        <end position="381"/>
    </location>
</feature>
<sequence length="670" mass="71304">MDRRRFHLATLTIAIAGALAVWLVSTNLFPYHSLNHDEGVYLQQAAMLLEGKLTLTPPVEGVFRPWFFVESEGFYPKYNPVPAGMFALGELLGGYRLALPAIAAGILAGVAGVVSEVFDRRTGLLAAVFVLASPLFLLDTATFLPYAPTTLLNLAFAYGYLRADRTGDWRWAAAAGAAIGLAFFARPYTAVLFATPFVAHALWTLAWDWRTAIPRQAATAALGLVGVGLTLAYNAAVTGSPLTFPYEAFAPLDGLGFGHRELLNHGVEYTPGLAAEANWNVLATFVDRWIAGGIVGAALGIAGLAVAARRGLDARQATLAAVGVSVPVGNLYFWGNYNLLGDLDAAGDGLIASLGPYYHFDLLVPTAAFGAVAALAAFDAISEALQARLDRRTALAALAAITLVSTLVLGGITAGGAAAPVERNVDVTDTYELTYAPFEPEPPANAVVLTPTPYGPWLNHPFQALRNDPGYDGRTVYAMADRPFAIADAFPDRDLYRFGFRGVWDPLGDSPEAARLQRVQERTGETVTLNASVGLPERVTSATVTVETDDGTAHYVPRETGDELQFRLVIGDTVRAVGLLEAGSEEQPAIDGREAVDVTVFADDGVGGFEYRLSVPVEAEGGQVRALTPRVEYCFDAQACGGAATYVPEESPDGVFVRTELRATNETQEP</sequence>
<dbReference type="InterPro" id="IPR038731">
    <property type="entry name" value="RgtA/B/C-like"/>
</dbReference>
<evidence type="ECO:0000256" key="8">
    <source>
        <dbReference type="SAM" id="Phobius"/>
    </source>
</evidence>
<keyword evidence="12" id="KW-1185">Reference proteome</keyword>
<keyword evidence="5 8" id="KW-0812">Transmembrane</keyword>
<dbReference type="GeneID" id="8384164"/>
<feature type="transmembrane region" description="Helical" evidence="8">
    <location>
        <begin position="217"/>
        <end position="236"/>
    </location>
</feature>
<evidence type="ECO:0000256" key="6">
    <source>
        <dbReference type="ARBA" id="ARBA00022989"/>
    </source>
</evidence>
<keyword evidence="6 8" id="KW-1133">Transmembrane helix</keyword>
<dbReference type="OrthoDB" id="157326at2157"/>
<comment type="subcellular location">
    <subcellularLocation>
        <location evidence="1">Cell membrane</location>
        <topology evidence="1">Multi-pass membrane protein</topology>
    </subcellularLocation>
</comment>